<dbReference type="HOGENOM" id="CLU_029658_3_1_1"/>
<dbReference type="Proteomes" id="UP000019377">
    <property type="component" value="Unassembled WGS sequence"/>
</dbReference>
<dbReference type="PANTHER" id="PTHR14741:SF32">
    <property type="entry name" value="TRIMETHYLGUANOSINE SYNTHASE"/>
    <property type="match status" value="1"/>
</dbReference>
<dbReference type="eggNOG" id="KOG2730">
    <property type="taxonomic scope" value="Eukaryota"/>
</dbReference>
<evidence type="ECO:0000256" key="5">
    <source>
        <dbReference type="ARBA" id="ARBA00048763"/>
    </source>
</evidence>
<gene>
    <name evidence="8" type="ORF">PSEUBRA_SCAF1g00568</name>
</gene>
<dbReference type="CDD" id="cd02440">
    <property type="entry name" value="AdoMet_MTases"/>
    <property type="match status" value="1"/>
</dbReference>
<dbReference type="EMBL" id="KI545851">
    <property type="protein sequence ID" value="EST10129.1"/>
    <property type="molecule type" value="Genomic_DNA"/>
</dbReference>
<reference evidence="9" key="1">
    <citation type="journal article" date="2013" name="Genome Announc.">
        <title>Draft genome sequence of Pseudozyma brasiliensis sp. nov. strain GHG001, a high producer of endo-1,4-xylanase isolated from an insect pest of sugarcane.</title>
        <authorList>
            <person name="Oliveira J.V.D.C."/>
            <person name="dos Santos R.A.C."/>
            <person name="Borges T.A."/>
            <person name="Riano-Pachon D.M."/>
            <person name="Goldman G.H."/>
        </authorList>
    </citation>
    <scope>NUCLEOTIDE SEQUENCE [LARGE SCALE GENOMIC DNA]</scope>
    <source>
        <strain evidence="9">GHG001</strain>
    </source>
</reference>
<dbReference type="STRING" id="1365824.V5F3M1"/>
<sequence length="328" mass="36754">MTKKRKRTSVASFVSQLDPTSPRKHNLSAYHPDLDFSTFSPSSLALYTSLLPHCLVHPSSFPPKLLKYWYQRYTLFTLYAAGCLLDAESWFSVTPESVAFRIAKRCACDGTVVDLFAGAGGNAIQLAMTCGKVIAVEMDETRLKLARWNASVYGVEERIAFVRGDSLELMKTLRRWREKGGEEEGQEEVWNGLKASELKAVEAVFLSPPWGGVDYAQSSQREHLGTSKAREGEYDLSSVQPIHGADLFHQVHKAFNTSNIAYYLPRNTSLQQLSDLTTSLDPPQPPVRIEYQYVNHGTKLSSLTAYYGALAAEWDDELDDWRKTPTTA</sequence>
<proteinExistence type="inferred from homology"/>
<comment type="catalytic activity">
    <reaction evidence="4">
        <text>a 5'-end (N(7)-methyl 5'-triphosphoguanosine)-ribonucleoside in snoRNA + S-adenosyl-L-methionine = a 5'-end (N(2),N(7)-dimethyl 5'-triphosphoguanosine)-ribonucleoside in snoRNA + S-adenosyl-L-homocysteine + H(+)</text>
        <dbReference type="Rhea" id="RHEA:78475"/>
        <dbReference type="Rhea" id="RHEA-COMP:19086"/>
        <dbReference type="Rhea" id="RHEA-COMP:19088"/>
        <dbReference type="ChEBI" id="CHEBI:15378"/>
        <dbReference type="ChEBI" id="CHEBI:57856"/>
        <dbReference type="ChEBI" id="CHEBI:59789"/>
        <dbReference type="ChEBI" id="CHEBI:156461"/>
        <dbReference type="ChEBI" id="CHEBI:172880"/>
    </reaction>
    <physiologicalReaction direction="left-to-right" evidence="4">
        <dbReference type="Rhea" id="RHEA:78476"/>
    </physiologicalReaction>
</comment>
<evidence type="ECO:0000313" key="9">
    <source>
        <dbReference type="Proteomes" id="UP000019377"/>
    </source>
</evidence>
<dbReference type="GeneID" id="27418759"/>
<evidence type="ECO:0000256" key="2">
    <source>
        <dbReference type="ARBA" id="ARBA00025783"/>
    </source>
</evidence>
<evidence type="ECO:0000256" key="7">
    <source>
        <dbReference type="ARBA" id="ARBA00049790"/>
    </source>
</evidence>
<dbReference type="OrthoDB" id="194443at2759"/>
<dbReference type="PANTHER" id="PTHR14741">
    <property type="entry name" value="S-ADENOSYLMETHIONINE-DEPENDENT METHYLTRANSFERASE RELATED"/>
    <property type="match status" value="1"/>
</dbReference>
<dbReference type="GO" id="GO:0071164">
    <property type="term" value="F:RNA cap trimethylguanosine synthase activity"/>
    <property type="evidence" value="ECO:0007669"/>
    <property type="project" value="TreeGrafter"/>
</dbReference>
<dbReference type="InterPro" id="IPR019012">
    <property type="entry name" value="RNA_cap_Gua-N2-MeTrfase"/>
</dbReference>
<dbReference type="Gene3D" id="3.40.50.150">
    <property type="entry name" value="Vaccinia Virus protein VP39"/>
    <property type="match status" value="1"/>
</dbReference>
<evidence type="ECO:0000256" key="4">
    <source>
        <dbReference type="ARBA" id="ARBA00048740"/>
    </source>
</evidence>
<comment type="catalytic activity">
    <reaction evidence="6">
        <text>a 5'-end (N(7)-methyl 5'-triphosphoguanosine)-ribonucleoside in snRNA + S-adenosyl-L-methionine = a 5'-end (N(2),N(7)-dimethyl 5'-triphosphoguanosine)-ribonucleoside in snRNA + S-adenosyl-L-homocysteine + H(+)</text>
        <dbReference type="Rhea" id="RHEA:78471"/>
        <dbReference type="Rhea" id="RHEA-COMP:19085"/>
        <dbReference type="Rhea" id="RHEA-COMP:19087"/>
        <dbReference type="ChEBI" id="CHEBI:15378"/>
        <dbReference type="ChEBI" id="CHEBI:57856"/>
        <dbReference type="ChEBI" id="CHEBI:59789"/>
        <dbReference type="ChEBI" id="CHEBI:156461"/>
        <dbReference type="ChEBI" id="CHEBI:172880"/>
    </reaction>
    <physiologicalReaction direction="left-to-right" evidence="6">
        <dbReference type="Rhea" id="RHEA:78472"/>
    </physiologicalReaction>
</comment>
<dbReference type="SUPFAM" id="SSF53335">
    <property type="entry name" value="S-adenosyl-L-methionine-dependent methyltransferases"/>
    <property type="match status" value="1"/>
</dbReference>
<comment type="similarity">
    <text evidence="2">Belongs to the methyltransferase superfamily. Trimethylguanosine synthase family.</text>
</comment>
<protein>
    <recommendedName>
        <fullName evidence="1">Trimethylguanosine synthase</fullName>
    </recommendedName>
    <alternativeName>
        <fullName evidence="7">Cap-specific guanine-N(2) methyltransferase</fullName>
    </alternativeName>
</protein>
<dbReference type="OMA" id="KALCIYY"/>
<evidence type="ECO:0000256" key="6">
    <source>
        <dbReference type="ARBA" id="ARBA00049075"/>
    </source>
</evidence>
<dbReference type="GO" id="GO:0005634">
    <property type="term" value="C:nucleus"/>
    <property type="evidence" value="ECO:0007669"/>
    <property type="project" value="TreeGrafter"/>
</dbReference>
<evidence type="ECO:0000256" key="1">
    <source>
        <dbReference type="ARBA" id="ARBA00018517"/>
    </source>
</evidence>
<dbReference type="Pfam" id="PF09445">
    <property type="entry name" value="Methyltransf_15"/>
    <property type="match status" value="1"/>
</dbReference>
<name>V5F3M1_KALBG</name>
<dbReference type="InterPro" id="IPR029063">
    <property type="entry name" value="SAM-dependent_MTases_sf"/>
</dbReference>
<evidence type="ECO:0000256" key="3">
    <source>
        <dbReference type="ARBA" id="ARBA00047418"/>
    </source>
</evidence>
<comment type="catalytic activity">
    <reaction evidence="5">
        <text>a 5'-end (N(2),N(7)-dimethyl 5'-triphosphoguanosine)-ribonucleoside in snRNA + S-adenosyl-L-methionine = a 5'-end (N(2),N(2),N(7)-trimethyl 5'-triphosphoguanosine)-ribonucleoside in snRNA + S-adenosyl-L-homocysteine + H(+)</text>
        <dbReference type="Rhea" id="RHEA:78479"/>
        <dbReference type="Rhea" id="RHEA-COMP:19087"/>
        <dbReference type="Rhea" id="RHEA-COMP:19089"/>
        <dbReference type="ChEBI" id="CHEBI:15378"/>
        <dbReference type="ChEBI" id="CHEBI:57856"/>
        <dbReference type="ChEBI" id="CHEBI:59789"/>
        <dbReference type="ChEBI" id="CHEBI:167623"/>
        <dbReference type="ChEBI" id="CHEBI:172880"/>
    </reaction>
    <physiologicalReaction direction="left-to-right" evidence="5">
        <dbReference type="Rhea" id="RHEA:78480"/>
    </physiologicalReaction>
</comment>
<accession>V5F3M1</accession>
<dbReference type="FunFam" id="3.40.50.150:FF:000432">
    <property type="entry name" value="Unplaced genomic scaffold supercont2.10, whole genome shotgun sequence"/>
    <property type="match status" value="1"/>
</dbReference>
<comment type="catalytic activity">
    <reaction evidence="3">
        <text>a 5'-end (N(2),N(7)-dimethyl 5'-triphosphoguanosine)-ribonucleoside in snoRNA + S-adenosyl-L-methionine = a 5'-end (N(2),N(2),N(7)-trimethyl 5'-triphosphoguanosine)-ribonucleoside in snoRNA + S-adenosyl-L-homocysteine + H(+)</text>
        <dbReference type="Rhea" id="RHEA:78507"/>
        <dbReference type="Rhea" id="RHEA-COMP:19088"/>
        <dbReference type="Rhea" id="RHEA-COMP:19090"/>
        <dbReference type="ChEBI" id="CHEBI:15378"/>
        <dbReference type="ChEBI" id="CHEBI:57856"/>
        <dbReference type="ChEBI" id="CHEBI:59789"/>
        <dbReference type="ChEBI" id="CHEBI:167623"/>
        <dbReference type="ChEBI" id="CHEBI:172880"/>
    </reaction>
    <physiologicalReaction direction="left-to-right" evidence="3">
        <dbReference type="Rhea" id="RHEA:78508"/>
    </physiologicalReaction>
</comment>
<keyword evidence="9" id="KW-1185">Reference proteome</keyword>
<dbReference type="AlphaFoldDB" id="V5F3M1"/>
<dbReference type="RefSeq" id="XP_016295118.1">
    <property type="nucleotide sequence ID" value="XM_016436130.1"/>
</dbReference>
<evidence type="ECO:0000313" key="8">
    <source>
        <dbReference type="EMBL" id="EST10129.1"/>
    </source>
</evidence>
<organism evidence="8 9">
    <name type="scientific">Kalmanozyma brasiliensis (strain GHG001)</name>
    <name type="common">Yeast</name>
    <name type="synonym">Pseudozyma brasiliensis</name>
    <dbReference type="NCBI Taxonomy" id="1365824"/>
    <lineage>
        <taxon>Eukaryota</taxon>
        <taxon>Fungi</taxon>
        <taxon>Dikarya</taxon>
        <taxon>Basidiomycota</taxon>
        <taxon>Ustilaginomycotina</taxon>
        <taxon>Ustilaginomycetes</taxon>
        <taxon>Ustilaginales</taxon>
        <taxon>Ustilaginaceae</taxon>
        <taxon>Kalmanozyma</taxon>
    </lineage>
</organism>